<feature type="domain" description="Flavoprotein" evidence="6">
    <location>
        <begin position="37"/>
        <end position="207"/>
    </location>
</feature>
<dbReference type="Pfam" id="PF02441">
    <property type="entry name" value="Flavoprotein"/>
    <property type="match status" value="1"/>
</dbReference>
<evidence type="ECO:0000313" key="8">
    <source>
        <dbReference type="EMBL" id="KYF67108.1"/>
    </source>
</evidence>
<feature type="binding site" evidence="3">
    <location>
        <begin position="338"/>
        <end position="341"/>
    </location>
    <ligand>
        <name>CTP</name>
        <dbReference type="ChEBI" id="CHEBI:37563"/>
    </ligand>
</feature>
<keyword evidence="3 4" id="KW-0285">Flavoprotein</keyword>
<keyword evidence="1 3" id="KW-0210">Decarboxylase</keyword>
<dbReference type="InterPro" id="IPR005252">
    <property type="entry name" value="CoaBC"/>
</dbReference>
<dbReference type="UniPathway" id="UPA00241">
    <property type="reaction ID" value="UER00353"/>
</dbReference>
<dbReference type="OrthoDB" id="9802554at2"/>
<feature type="binding site" evidence="3">
    <location>
        <position position="385"/>
    </location>
    <ligand>
        <name>CTP</name>
        <dbReference type="ChEBI" id="CHEBI:37563"/>
    </ligand>
</feature>
<proteinExistence type="inferred from homology"/>
<dbReference type="GO" id="GO:0071513">
    <property type="term" value="C:phosphopantothenoylcysteine decarboxylase complex"/>
    <property type="evidence" value="ECO:0007669"/>
    <property type="project" value="TreeGrafter"/>
</dbReference>
<organism evidence="8 9">
    <name type="scientific">Sorangium cellulosum</name>
    <name type="common">Polyangium cellulosum</name>
    <dbReference type="NCBI Taxonomy" id="56"/>
    <lineage>
        <taxon>Bacteria</taxon>
        <taxon>Pseudomonadati</taxon>
        <taxon>Myxococcota</taxon>
        <taxon>Polyangia</taxon>
        <taxon>Polyangiales</taxon>
        <taxon>Polyangiaceae</taxon>
        <taxon>Sorangium</taxon>
    </lineage>
</organism>
<dbReference type="EC" id="6.3.2.5" evidence="3"/>
<dbReference type="GO" id="GO:0015937">
    <property type="term" value="P:coenzyme A biosynthetic process"/>
    <property type="evidence" value="ECO:0007669"/>
    <property type="project" value="UniProtKB-UniRule"/>
</dbReference>
<comment type="pathway">
    <text evidence="3 4">Cofactor biosynthesis; coenzyme A biosynthesis; CoA from (R)-pantothenate: step 3/5.</text>
</comment>
<feature type="region of interest" description="Phosphopantothenate--cysteine ligase" evidence="3">
    <location>
        <begin position="220"/>
        <end position="443"/>
    </location>
</feature>
<dbReference type="NCBIfam" id="TIGR00521">
    <property type="entry name" value="coaBC_dfp"/>
    <property type="match status" value="1"/>
</dbReference>
<keyword evidence="3 4" id="KW-0288">FMN</keyword>
<feature type="binding site" evidence="3">
    <location>
        <position position="368"/>
    </location>
    <ligand>
        <name>CTP</name>
        <dbReference type="ChEBI" id="CHEBI:37563"/>
    </ligand>
</feature>
<dbReference type="InterPro" id="IPR035929">
    <property type="entry name" value="CoaB-like_sf"/>
</dbReference>
<dbReference type="PANTHER" id="PTHR14359:SF6">
    <property type="entry name" value="PHOSPHOPANTOTHENOYLCYSTEINE DECARBOXYLASE"/>
    <property type="match status" value="1"/>
</dbReference>
<dbReference type="PANTHER" id="PTHR14359">
    <property type="entry name" value="HOMO-OLIGOMERIC FLAVIN CONTAINING CYS DECARBOXYLASE FAMILY"/>
    <property type="match status" value="1"/>
</dbReference>
<comment type="function">
    <text evidence="4">Catalyzes two steps in the biosynthesis of coenzyme A. In the first step cysteine is conjugated to 4'-phosphopantothenate to form 4-phosphopantothenoylcysteine, in the latter compound is decarboxylated to form 4'-phosphopantotheine.</text>
</comment>
<comment type="similarity">
    <text evidence="3 4">In the N-terminal section; belongs to the HFCD (homo-oligomeric flavin containing Cys decarboxylase) superfamily.</text>
</comment>
<dbReference type="Proteomes" id="UP000075260">
    <property type="component" value="Unassembled WGS sequence"/>
</dbReference>
<keyword evidence="3 4" id="KW-0436">Ligase</keyword>
<keyword evidence="3" id="KW-0479">Metal-binding</keyword>
<feature type="binding site" evidence="3">
    <location>
        <position position="322"/>
    </location>
    <ligand>
        <name>CTP</name>
        <dbReference type="ChEBI" id="CHEBI:37563"/>
    </ligand>
</feature>
<dbReference type="HAMAP" id="MF_02225">
    <property type="entry name" value="CoaBC"/>
    <property type="match status" value="1"/>
</dbReference>
<evidence type="ECO:0000259" key="7">
    <source>
        <dbReference type="Pfam" id="PF04127"/>
    </source>
</evidence>
<dbReference type="GO" id="GO:0004633">
    <property type="term" value="F:phosphopantothenoylcysteine decarboxylase activity"/>
    <property type="evidence" value="ECO:0007669"/>
    <property type="project" value="UniProtKB-UniRule"/>
</dbReference>
<comment type="catalytic activity">
    <reaction evidence="3 4">
        <text>(R)-4'-phosphopantothenate + L-cysteine + CTP = N-[(R)-4-phosphopantothenoyl]-L-cysteine + CMP + diphosphate + H(+)</text>
        <dbReference type="Rhea" id="RHEA:19397"/>
        <dbReference type="ChEBI" id="CHEBI:10986"/>
        <dbReference type="ChEBI" id="CHEBI:15378"/>
        <dbReference type="ChEBI" id="CHEBI:33019"/>
        <dbReference type="ChEBI" id="CHEBI:35235"/>
        <dbReference type="ChEBI" id="CHEBI:37563"/>
        <dbReference type="ChEBI" id="CHEBI:59458"/>
        <dbReference type="ChEBI" id="CHEBI:60377"/>
        <dbReference type="EC" id="6.3.2.5"/>
    </reaction>
</comment>
<sequence length="443" mass="45157">MSGRTPSSPAPSSSPAPPPSAPAPPAAGRAAAGARPTVALAVSGSIAAYKAAEVARLLIQGGARVLPIMTRAAQQFLGPMTLSGLCGEPVRDTMWDPGFAGELHVALAAEADLVLLVPATADLLARLAAGRADDLVTALALCAKGPVLAAPAMHPRMWAHPATARNVAALAADGRVELVGPVFGEVASGERGLGRMADPAAIAAAAFAQLAPRDLAGLRVVVTAGPTLEDLDPVRFLGNRSTGKMGFAVAERAAARGAEVTLIAGPVSLATPPGARRVDVRGALSMRAALWQALGEELRGADALIMTAAVSDYRPAEQHATKLKRTPDLASLPLVPNPDLLAEVGAARAGLAGAAPTDGSRPPVLVGFAVETATDEGVIAYARHKLASKRVDMIVANHAADSFGRDDNRATLVTRDAADALGVLPKPVLADRILDRVSRMCAR</sequence>
<feature type="binding site" evidence="3">
    <location>
        <position position="389"/>
    </location>
    <ligand>
        <name>CTP</name>
        <dbReference type="ChEBI" id="CHEBI:37563"/>
    </ligand>
</feature>
<comment type="pathway">
    <text evidence="3 4">Cofactor biosynthesis; coenzyme A biosynthesis; CoA from (R)-pantothenate: step 2/5.</text>
</comment>
<dbReference type="GO" id="GO:0004632">
    <property type="term" value="F:phosphopantothenate--cysteine ligase activity"/>
    <property type="evidence" value="ECO:0007669"/>
    <property type="project" value="UniProtKB-UniRule"/>
</dbReference>
<comment type="catalytic activity">
    <reaction evidence="3 4">
        <text>N-[(R)-4-phosphopantothenoyl]-L-cysteine + H(+) = (R)-4'-phosphopantetheine + CO2</text>
        <dbReference type="Rhea" id="RHEA:16793"/>
        <dbReference type="ChEBI" id="CHEBI:15378"/>
        <dbReference type="ChEBI" id="CHEBI:16526"/>
        <dbReference type="ChEBI" id="CHEBI:59458"/>
        <dbReference type="ChEBI" id="CHEBI:61723"/>
        <dbReference type="EC" id="4.1.1.36"/>
    </reaction>
</comment>
<dbReference type="AlphaFoldDB" id="A0A150QHH1"/>
<feature type="region of interest" description="Disordered" evidence="5">
    <location>
        <begin position="1"/>
        <end position="29"/>
    </location>
</feature>
<evidence type="ECO:0000256" key="2">
    <source>
        <dbReference type="ARBA" id="ARBA00023239"/>
    </source>
</evidence>
<feature type="compositionally biased region" description="Pro residues" evidence="5">
    <location>
        <begin position="8"/>
        <end position="25"/>
    </location>
</feature>
<reference evidence="8 9" key="1">
    <citation type="submission" date="2014-02" db="EMBL/GenBank/DDBJ databases">
        <title>The small core and large imbalanced accessory genome model reveals a collaborative survival strategy of Sorangium cellulosum strains in nature.</title>
        <authorList>
            <person name="Han K."/>
            <person name="Peng R."/>
            <person name="Blom J."/>
            <person name="Li Y.-Z."/>
        </authorList>
    </citation>
    <scope>NUCLEOTIDE SEQUENCE [LARGE SCALE GENOMIC DNA]</scope>
    <source>
        <strain evidence="8 9">So0008-312</strain>
    </source>
</reference>
<keyword evidence="2 3" id="KW-0456">Lyase</keyword>
<comment type="caution">
    <text evidence="8">The sequence shown here is derived from an EMBL/GenBank/DDBJ whole genome shotgun (WGS) entry which is preliminary data.</text>
</comment>
<comment type="caution">
    <text evidence="3">Lacks conserved residue(s) required for the propagation of feature annotation.</text>
</comment>
<feature type="binding site" evidence="3">
    <location>
        <position position="312"/>
    </location>
    <ligand>
        <name>CTP</name>
        <dbReference type="ChEBI" id="CHEBI:37563"/>
    </ligand>
</feature>
<keyword evidence="3" id="KW-0511">Multifunctional enzyme</keyword>
<dbReference type="Gene3D" id="3.40.50.1950">
    <property type="entry name" value="Flavin prenyltransferase-like"/>
    <property type="match status" value="1"/>
</dbReference>
<comment type="cofactor">
    <cofactor evidence="3">
        <name>Mg(2+)</name>
        <dbReference type="ChEBI" id="CHEBI:18420"/>
    </cofactor>
</comment>
<dbReference type="SUPFAM" id="SSF102645">
    <property type="entry name" value="CoaB-like"/>
    <property type="match status" value="1"/>
</dbReference>
<dbReference type="Gene3D" id="3.40.50.10300">
    <property type="entry name" value="CoaB-like"/>
    <property type="match status" value="1"/>
</dbReference>
<comment type="function">
    <text evidence="3">Catalyzes two sequential steps in the biosynthesis of coenzyme A. In the first step cysteine is conjugated to 4'-phosphopantothenate to form 4-phosphopantothenoylcysteine. In the second step the latter compound is decarboxylated to form 4'-phosphopantotheine.</text>
</comment>
<dbReference type="RefSeq" id="WP_061610076.1">
    <property type="nucleotide sequence ID" value="NZ_JEMA01000683.1"/>
</dbReference>
<dbReference type="GO" id="GO:0010181">
    <property type="term" value="F:FMN binding"/>
    <property type="evidence" value="ECO:0007669"/>
    <property type="project" value="UniProtKB-UniRule"/>
</dbReference>
<feature type="region of interest" description="Phosphopantothenoylcysteine decarboxylase" evidence="3">
    <location>
        <begin position="1"/>
        <end position="219"/>
    </location>
</feature>
<evidence type="ECO:0000256" key="3">
    <source>
        <dbReference type="HAMAP-Rule" id="MF_02225"/>
    </source>
</evidence>
<evidence type="ECO:0000256" key="5">
    <source>
        <dbReference type="SAM" id="MobiDB-lite"/>
    </source>
</evidence>
<dbReference type="EMBL" id="JEMA01000683">
    <property type="protein sequence ID" value="KYF67108.1"/>
    <property type="molecule type" value="Genomic_DNA"/>
</dbReference>
<protein>
    <recommendedName>
        <fullName evidence="3">Coenzyme A biosynthesis bifunctional protein CoaBC</fullName>
    </recommendedName>
    <alternativeName>
        <fullName evidence="3">DNA/pantothenate metabolism flavoprotein</fullName>
    </alternativeName>
    <alternativeName>
        <fullName evidence="3">Phosphopantothenoylcysteine synthetase/decarboxylase</fullName>
        <shortName evidence="3">PPCS-PPCDC</shortName>
    </alternativeName>
    <domain>
        <recommendedName>
            <fullName evidence="3">Phosphopantothenoylcysteine decarboxylase</fullName>
            <shortName evidence="3">PPC decarboxylase</shortName>
            <shortName evidence="3">PPC-DC</shortName>
            <ecNumber evidence="3">4.1.1.36</ecNumber>
        </recommendedName>
        <alternativeName>
            <fullName evidence="3">CoaC</fullName>
        </alternativeName>
    </domain>
    <domain>
        <recommendedName>
            <fullName evidence="3">Phosphopantothenate--cysteine ligase</fullName>
            <ecNumber evidence="3">6.3.2.5</ecNumber>
        </recommendedName>
        <alternativeName>
            <fullName evidence="3">CoaB</fullName>
        </alternativeName>
        <alternativeName>
            <fullName evidence="3">Phosphopantothenoylcysteine synthetase</fullName>
            <shortName evidence="3">PPC synthetase</shortName>
            <shortName evidence="3">PPC-S</shortName>
        </alternativeName>
    </domain>
</protein>
<dbReference type="SUPFAM" id="SSF52507">
    <property type="entry name" value="Homo-oligomeric flavin-containing Cys decarboxylases, HFCD"/>
    <property type="match status" value="1"/>
</dbReference>
<feature type="domain" description="DNA/pantothenate metabolism flavoprotein C-terminal" evidence="7">
    <location>
        <begin position="215"/>
        <end position="439"/>
    </location>
</feature>
<evidence type="ECO:0000313" key="9">
    <source>
        <dbReference type="Proteomes" id="UP000075260"/>
    </source>
</evidence>
<dbReference type="InterPro" id="IPR003382">
    <property type="entry name" value="Flavoprotein"/>
</dbReference>
<evidence type="ECO:0000256" key="1">
    <source>
        <dbReference type="ARBA" id="ARBA00022793"/>
    </source>
</evidence>
<dbReference type="EC" id="4.1.1.36" evidence="3"/>
<gene>
    <name evidence="3" type="primary">coaBC</name>
    <name evidence="8" type="ORF">BE15_08485</name>
</gene>
<accession>A0A150QHH1</accession>
<evidence type="ECO:0000256" key="4">
    <source>
        <dbReference type="RuleBase" id="RU364078"/>
    </source>
</evidence>
<comment type="similarity">
    <text evidence="3 4">In the C-terminal section; belongs to the PPC synthetase family.</text>
</comment>
<evidence type="ECO:0000259" key="6">
    <source>
        <dbReference type="Pfam" id="PF02441"/>
    </source>
</evidence>
<comment type="cofactor">
    <cofactor evidence="3">
        <name>FMN</name>
        <dbReference type="ChEBI" id="CHEBI:58210"/>
    </cofactor>
    <text evidence="3">Binds 1 FMN per subunit.</text>
</comment>
<keyword evidence="3" id="KW-0460">Magnesium</keyword>
<dbReference type="GO" id="GO:0046872">
    <property type="term" value="F:metal ion binding"/>
    <property type="evidence" value="ECO:0007669"/>
    <property type="project" value="UniProtKB-KW"/>
</dbReference>
<dbReference type="GO" id="GO:0015941">
    <property type="term" value="P:pantothenate catabolic process"/>
    <property type="evidence" value="ECO:0007669"/>
    <property type="project" value="InterPro"/>
</dbReference>
<dbReference type="Pfam" id="PF04127">
    <property type="entry name" value="DFP"/>
    <property type="match status" value="1"/>
</dbReference>
<dbReference type="InterPro" id="IPR007085">
    <property type="entry name" value="DNA/pantothenate-metab_flavo_C"/>
</dbReference>
<name>A0A150QHH1_SORCE</name>
<dbReference type="InterPro" id="IPR036551">
    <property type="entry name" value="Flavin_trans-like"/>
</dbReference>